<evidence type="ECO:0000259" key="1">
    <source>
        <dbReference type="SMART" id="SM01205"/>
    </source>
</evidence>
<dbReference type="Proteomes" id="UP000245207">
    <property type="component" value="Unassembled WGS sequence"/>
</dbReference>
<dbReference type="EMBL" id="PKPP01001374">
    <property type="protein sequence ID" value="PWA83233.1"/>
    <property type="molecule type" value="Genomic_DNA"/>
</dbReference>
<dbReference type="STRING" id="35608.A0A2U1PBV9"/>
<protein>
    <submittedName>
        <fullName evidence="2">1,3-beta-glucan synthase subunit FKS1-like, domain-1</fullName>
    </submittedName>
</protein>
<proteinExistence type="predicted"/>
<gene>
    <name evidence="2" type="ORF">CTI12_AA170170</name>
</gene>
<name>A0A2U1PBV9_ARTAN</name>
<dbReference type="OrthoDB" id="1880850at2759"/>
<evidence type="ECO:0000313" key="3">
    <source>
        <dbReference type="Proteomes" id="UP000245207"/>
    </source>
</evidence>
<organism evidence="2 3">
    <name type="scientific">Artemisia annua</name>
    <name type="common">Sweet wormwood</name>
    <dbReference type="NCBI Taxonomy" id="35608"/>
    <lineage>
        <taxon>Eukaryota</taxon>
        <taxon>Viridiplantae</taxon>
        <taxon>Streptophyta</taxon>
        <taxon>Embryophyta</taxon>
        <taxon>Tracheophyta</taxon>
        <taxon>Spermatophyta</taxon>
        <taxon>Magnoliopsida</taxon>
        <taxon>eudicotyledons</taxon>
        <taxon>Gunneridae</taxon>
        <taxon>Pentapetalae</taxon>
        <taxon>asterids</taxon>
        <taxon>campanulids</taxon>
        <taxon>Asterales</taxon>
        <taxon>Asteraceae</taxon>
        <taxon>Asteroideae</taxon>
        <taxon>Anthemideae</taxon>
        <taxon>Artemisiinae</taxon>
        <taxon>Artemisia</taxon>
    </lineage>
</organism>
<dbReference type="SMART" id="SM01205">
    <property type="entry name" value="FKS1_dom1"/>
    <property type="match status" value="1"/>
</dbReference>
<dbReference type="AlphaFoldDB" id="A0A2U1PBV9"/>
<accession>A0A2U1PBV9</accession>
<keyword evidence="3" id="KW-1185">Reference proteome</keyword>
<sequence>MSGGNVVAPFNMFDAPVLPYNHLDSDVPPTPLGDNSVGMESVYTSGRRGLARGLSEDHHVEIDQNAMHLEPILAAIFPEILLILLALPKAKHKVQQRKLLYKGLYLLIWGEAANIEFVLYGMLTGNISIVTRENVKPSYGGEEEPFLQKVI</sequence>
<feature type="domain" description="1,3-beta-glucan synthase component FKS1-like" evidence="1">
    <location>
        <begin position="96"/>
        <end position="151"/>
    </location>
</feature>
<comment type="caution">
    <text evidence="2">The sequence shown here is derived from an EMBL/GenBank/DDBJ whole genome shotgun (WGS) entry which is preliminary data.</text>
</comment>
<dbReference type="InterPro" id="IPR026899">
    <property type="entry name" value="FKS1-like_dom1"/>
</dbReference>
<reference evidence="2 3" key="1">
    <citation type="journal article" date="2018" name="Mol. Plant">
        <title>The genome of Artemisia annua provides insight into the evolution of Asteraceae family and artemisinin biosynthesis.</title>
        <authorList>
            <person name="Shen Q."/>
            <person name="Zhang L."/>
            <person name="Liao Z."/>
            <person name="Wang S."/>
            <person name="Yan T."/>
            <person name="Shi P."/>
            <person name="Liu M."/>
            <person name="Fu X."/>
            <person name="Pan Q."/>
            <person name="Wang Y."/>
            <person name="Lv Z."/>
            <person name="Lu X."/>
            <person name="Zhang F."/>
            <person name="Jiang W."/>
            <person name="Ma Y."/>
            <person name="Chen M."/>
            <person name="Hao X."/>
            <person name="Li L."/>
            <person name="Tang Y."/>
            <person name="Lv G."/>
            <person name="Zhou Y."/>
            <person name="Sun X."/>
            <person name="Brodelius P.E."/>
            <person name="Rose J.K.C."/>
            <person name="Tang K."/>
        </authorList>
    </citation>
    <scope>NUCLEOTIDE SEQUENCE [LARGE SCALE GENOMIC DNA]</scope>
    <source>
        <strain evidence="3">cv. Huhao1</strain>
        <tissue evidence="2">Leaf</tissue>
    </source>
</reference>
<evidence type="ECO:0000313" key="2">
    <source>
        <dbReference type="EMBL" id="PWA83233.1"/>
    </source>
</evidence>